<dbReference type="Pfam" id="PF12322">
    <property type="entry name" value="T4_baseplate"/>
    <property type="match status" value="1"/>
</dbReference>
<gene>
    <name evidence="1" type="ORF">GCM10017584_27700</name>
</gene>
<dbReference type="Proteomes" id="UP001142372">
    <property type="component" value="Unassembled WGS sequence"/>
</dbReference>
<evidence type="ECO:0008006" key="3">
    <source>
        <dbReference type="Google" id="ProtNLM"/>
    </source>
</evidence>
<sequence length="244" mass="26277">MPGRDAASLVGVWERGIDQPPVWRALLLLDSATDPATATPDDDPAALAIGVRDARLLALRADLFGPVIEAVARCPECGQDVEFELSGSDLEVEPSPDTGALRVEGTTVTVRPVTSADILAVAQLPIEEASRALAGRCVVDARAADGSVARPETLSETAVSRVSEELARLDPGARIDLALACPECGSDWVAPFDVVGFLWKELDSWARRTLADVHTLARSYGWAERDILALHPQRRRHYLELVRA</sequence>
<reference evidence="1" key="1">
    <citation type="journal article" date="2014" name="Int. J. Syst. Evol. Microbiol.">
        <title>Complete genome sequence of Corynebacterium casei LMG S-19264T (=DSM 44701T), isolated from a smear-ripened cheese.</title>
        <authorList>
            <consortium name="US DOE Joint Genome Institute (JGI-PGF)"/>
            <person name="Walter F."/>
            <person name="Albersmeier A."/>
            <person name="Kalinowski J."/>
            <person name="Ruckert C."/>
        </authorList>
    </citation>
    <scope>NUCLEOTIDE SEQUENCE</scope>
    <source>
        <strain evidence="1">VKM Ac-1401</strain>
    </source>
</reference>
<dbReference type="RefSeq" id="WP_271177840.1">
    <property type="nucleotide sequence ID" value="NZ_BAAAJO010000004.1"/>
</dbReference>
<reference evidence="1" key="2">
    <citation type="submission" date="2023-01" db="EMBL/GenBank/DDBJ databases">
        <authorList>
            <person name="Sun Q."/>
            <person name="Evtushenko L."/>
        </authorList>
    </citation>
    <scope>NUCLEOTIDE SEQUENCE</scope>
    <source>
        <strain evidence="1">VKM Ac-1401</strain>
    </source>
</reference>
<evidence type="ECO:0000313" key="1">
    <source>
        <dbReference type="EMBL" id="GLJ77196.1"/>
    </source>
</evidence>
<proteinExistence type="predicted"/>
<dbReference type="AlphaFoldDB" id="A0A9W6HAY7"/>
<protein>
    <recommendedName>
        <fullName evidence="3">Phage baseplate protein</fullName>
    </recommendedName>
</protein>
<organism evidence="1 2">
    <name type="scientific">Leifsonia poae</name>
    <dbReference type="NCBI Taxonomy" id="110933"/>
    <lineage>
        <taxon>Bacteria</taxon>
        <taxon>Bacillati</taxon>
        <taxon>Actinomycetota</taxon>
        <taxon>Actinomycetes</taxon>
        <taxon>Micrococcales</taxon>
        <taxon>Microbacteriaceae</taxon>
        <taxon>Leifsonia</taxon>
    </lineage>
</organism>
<name>A0A9W6HAY7_9MICO</name>
<accession>A0A9W6HAY7</accession>
<evidence type="ECO:0000313" key="2">
    <source>
        <dbReference type="Proteomes" id="UP001142372"/>
    </source>
</evidence>
<comment type="caution">
    <text evidence="1">The sequence shown here is derived from an EMBL/GenBank/DDBJ whole genome shotgun (WGS) entry which is preliminary data.</text>
</comment>
<keyword evidence="2" id="KW-1185">Reference proteome</keyword>
<dbReference type="InterPro" id="IPR024364">
    <property type="entry name" value="Baseplate_phage_T4-like"/>
</dbReference>
<dbReference type="EMBL" id="BSEN01000013">
    <property type="protein sequence ID" value="GLJ77196.1"/>
    <property type="molecule type" value="Genomic_DNA"/>
</dbReference>